<dbReference type="EMBL" id="AP024597">
    <property type="protein sequence ID" value="BCU70363.1"/>
    <property type="molecule type" value="Genomic_DNA"/>
</dbReference>
<reference evidence="2 3" key="1">
    <citation type="submission" date="2021-04" db="EMBL/GenBank/DDBJ databases">
        <title>Complete genome sequence of Stygiolobus sp. KN-1.</title>
        <authorList>
            <person name="Nakamura K."/>
            <person name="Sakai H."/>
            <person name="Kurosawa N."/>
        </authorList>
    </citation>
    <scope>NUCLEOTIDE SEQUENCE [LARGE SCALE GENOMIC DNA]</scope>
    <source>
        <strain evidence="2 3">KN-1</strain>
    </source>
</reference>
<dbReference type="PANTHER" id="PTHR10859">
    <property type="entry name" value="GLYCOSYL TRANSFERASE"/>
    <property type="match status" value="1"/>
</dbReference>
<dbReference type="PANTHER" id="PTHR10859:SF91">
    <property type="entry name" value="DOLICHYL-PHOSPHATE BETA-GLUCOSYLTRANSFERASE"/>
    <property type="match status" value="1"/>
</dbReference>
<accession>A0A8D5ZFN3</accession>
<name>A0A8D5ZFN3_9CREN</name>
<dbReference type="InterPro" id="IPR029044">
    <property type="entry name" value="Nucleotide-diphossugar_trans"/>
</dbReference>
<dbReference type="KEGG" id="csty:KN1_16600"/>
<feature type="domain" description="Glycosyltransferase 2-like" evidence="1">
    <location>
        <begin position="22"/>
        <end position="145"/>
    </location>
</feature>
<dbReference type="SUPFAM" id="SSF53448">
    <property type="entry name" value="Nucleotide-diphospho-sugar transferases"/>
    <property type="match status" value="1"/>
</dbReference>
<dbReference type="Proteomes" id="UP000825123">
    <property type="component" value="Chromosome"/>
</dbReference>
<evidence type="ECO:0000313" key="2">
    <source>
        <dbReference type="EMBL" id="BCU70363.1"/>
    </source>
</evidence>
<evidence type="ECO:0000259" key="1">
    <source>
        <dbReference type="Pfam" id="PF00535"/>
    </source>
</evidence>
<gene>
    <name evidence="2" type="ORF">KN1_16600</name>
</gene>
<organism evidence="2 3">
    <name type="scientific">Stygiolobus caldivivus</name>
    <dbReference type="NCBI Taxonomy" id="2824673"/>
    <lineage>
        <taxon>Archaea</taxon>
        <taxon>Thermoproteota</taxon>
        <taxon>Thermoprotei</taxon>
        <taxon>Sulfolobales</taxon>
        <taxon>Sulfolobaceae</taxon>
        <taxon>Stygiolobus</taxon>
    </lineage>
</organism>
<proteinExistence type="predicted"/>
<keyword evidence="3" id="KW-1185">Reference proteome</keyword>
<sequence>MVISYLYIDSTEIVKAIIVMISIIIPAYNEEKRIDRALRQLTSKFPNAQIIVVFEGNDKTPDIVRRYNRAVIEVNKVRLGKGGSIKKGIQMSRSEKVLLIDADVPVSMTTVEEMLKQDADMVLVNRVFREQTYLRKFLHKAFKLTVKLFFPSLRDIKDFQAGVKLVCRDKALKVLDELIISDLLFDVNLIYAFKRRGYKIVQVTAEYHHDEVNSKISKDLMRVSILMFLSIVKLRMFYSPLRFIVYTNTFLKVQAKIIEFLRG</sequence>
<dbReference type="InterPro" id="IPR001173">
    <property type="entry name" value="Glyco_trans_2-like"/>
</dbReference>
<evidence type="ECO:0000313" key="3">
    <source>
        <dbReference type="Proteomes" id="UP000825123"/>
    </source>
</evidence>
<protein>
    <submittedName>
        <fullName evidence="2">Dolichyl-phosphate mannose synthase</fullName>
    </submittedName>
</protein>
<dbReference type="Pfam" id="PF00535">
    <property type="entry name" value="Glycos_transf_2"/>
    <property type="match status" value="1"/>
</dbReference>
<dbReference type="AlphaFoldDB" id="A0A8D5ZFN3"/>
<dbReference type="Gene3D" id="3.90.550.10">
    <property type="entry name" value="Spore Coat Polysaccharide Biosynthesis Protein SpsA, Chain A"/>
    <property type="match status" value="1"/>
</dbReference>
<dbReference type="GO" id="GO:0006487">
    <property type="term" value="P:protein N-linked glycosylation"/>
    <property type="evidence" value="ECO:0007669"/>
    <property type="project" value="TreeGrafter"/>
</dbReference>